<dbReference type="Pfam" id="PF13966">
    <property type="entry name" value="zf-RVT"/>
    <property type="match status" value="1"/>
</dbReference>
<dbReference type="Gene3D" id="3.60.10.10">
    <property type="entry name" value="Endonuclease/exonuclease/phosphatase"/>
    <property type="match status" value="1"/>
</dbReference>
<dbReference type="SUPFAM" id="SSF56672">
    <property type="entry name" value="DNA/RNA polymerases"/>
    <property type="match status" value="1"/>
</dbReference>
<evidence type="ECO:0000313" key="2">
    <source>
        <dbReference type="EnsemblPlants" id="cds.evm.model.09.380"/>
    </source>
</evidence>
<dbReference type="PANTHER" id="PTHR33116">
    <property type="entry name" value="REVERSE TRANSCRIPTASE ZINC-BINDING DOMAIN-CONTAINING PROTEIN-RELATED-RELATED"/>
    <property type="match status" value="1"/>
</dbReference>
<dbReference type="SUPFAM" id="SSF56219">
    <property type="entry name" value="DNase I-like"/>
    <property type="match status" value="1"/>
</dbReference>
<dbReference type="Pfam" id="PF13456">
    <property type="entry name" value="RVT_3"/>
    <property type="match status" value="1"/>
</dbReference>
<dbReference type="OMA" id="HENWVEL"/>
<dbReference type="PROSITE" id="PS50878">
    <property type="entry name" value="RT_POL"/>
    <property type="match status" value="1"/>
</dbReference>
<dbReference type="InterPro" id="IPR036397">
    <property type="entry name" value="RNaseH_sf"/>
</dbReference>
<keyword evidence="3" id="KW-1185">Reference proteome</keyword>
<dbReference type="Pfam" id="PF00078">
    <property type="entry name" value="RVT_1"/>
    <property type="match status" value="1"/>
</dbReference>
<reference evidence="2" key="1">
    <citation type="submission" date="2018-11" db="EMBL/GenBank/DDBJ databases">
        <authorList>
            <person name="Grassa J C."/>
        </authorList>
    </citation>
    <scope>NUCLEOTIDE SEQUENCE [LARGE SCALE GENOMIC DNA]</scope>
</reference>
<dbReference type="InterPro" id="IPR002156">
    <property type="entry name" value="RNaseH_domain"/>
</dbReference>
<dbReference type="InterPro" id="IPR012337">
    <property type="entry name" value="RNaseH-like_sf"/>
</dbReference>
<dbReference type="PANTHER" id="PTHR33116:SF86">
    <property type="entry name" value="REVERSE TRANSCRIPTASE DOMAIN-CONTAINING PROTEIN"/>
    <property type="match status" value="1"/>
</dbReference>
<dbReference type="SUPFAM" id="SSF53098">
    <property type="entry name" value="Ribonuclease H-like"/>
    <property type="match status" value="1"/>
</dbReference>
<dbReference type="InterPro" id="IPR000477">
    <property type="entry name" value="RT_dom"/>
</dbReference>
<dbReference type="AlphaFoldDB" id="A0A803QG02"/>
<dbReference type="Proteomes" id="UP000596661">
    <property type="component" value="Chromosome 9"/>
</dbReference>
<dbReference type="InterPro" id="IPR044730">
    <property type="entry name" value="RNase_H-like_dom_plant"/>
</dbReference>
<feature type="domain" description="Reverse transcriptase" evidence="1">
    <location>
        <begin position="198"/>
        <end position="468"/>
    </location>
</feature>
<sequence>MGDFNEFLSNDDKEGGPLRREQLMEEFRKTIDDCNVTPLDFMGDKFTWTNKNYNGLLVKERLDRGFTNGEWKDIFLENHINHLDYYSSDHRAIEFNVSLPNRDRAAARNRSSFSLFFTTVASNNTDFDALNIILEAINTSITEDMNDLLLKDFTSLDVDEALKSMAPDKSPGMDGMSAMFFQQHWDVVGPMVTASFLKILNEGADMKDINAALITLILKVDQPQQLSDFRPISLCSVLYNLVSKAIVGRFKIFLPVAISQNQSAFLPGRLITDNVLLAFELVHWLKNKKRGRQSYAALKLDMSKAFDRVEWHFLKAVMLKMGFHENWVELVMRCVSSSTLSFNINCVIKGLVTPQRGLRQGDPLSPYLFLICSEGLSALLRLEEQNGTFKGLSISRGAPSVSHLLFADDSLLFCHANESSCQAISRVLDVYHRASGQLLNTDKTVMSFSPNADAALKNRFHTVLGMPICDLHEKYLGLPSYAGRDKSELFSNIKDRIWKLMNSWHAKLFSIGGREVLLKVVVQSIPTYAMSCFSLPKKFCRQLESMMANFWWGSSTNKSKIHWKKMEFIMPKAEGGMGFRSFIHFNQALLAKQAWKILEDPHSLLTRVLKARYFKNWNFLNASKDSLPSLTWQSICDGRDLLIKGLRWKIGNGNSVKCASDPWLPGNTSFRPYTFCGDVDFSIEHYITHDRQWDLNLLRQHFGQIDIDRILSLSISPNSREDRLIWHHSDFGSYTVKSGYHLAVQLDKINESSTSDLNHGWWNRLWALKLPKKVKIFAWRVINDALPTQVNLMHRKISVVASCSLCNCPRESSGHALFFCTRAQQVWSLAHVFSPNPLISRMNGFEIFSSIATVKQNDVLAKILCLMWCIWTERNKEIHGSKPKPTGVICSFVDMYVQQFLLAHAKQVSMDSSCNNFDNAPATAPQGSHPQASSVWALPPTGSYKLNIDVAFNDEGSVIGIGDVVRDYFGDVVGALSKPLIGRCSVREMEATALLHSLQWALQLGLQMDYIETNSLIFANAINKHSQRGYVSNFYDLVADISLLLSSFPRVLVYHVKRDANKAAHELARFALRLDNNWSWLEEIPSPIHSVIVMDSIQ</sequence>
<dbReference type="Gramene" id="evm.model.09.380">
    <property type="protein sequence ID" value="cds.evm.model.09.380"/>
    <property type="gene ID" value="evm.TU.09.380"/>
</dbReference>
<dbReference type="Gene3D" id="3.30.420.10">
    <property type="entry name" value="Ribonuclease H-like superfamily/Ribonuclease H"/>
    <property type="match status" value="1"/>
</dbReference>
<dbReference type="InterPro" id="IPR026960">
    <property type="entry name" value="RVT-Znf"/>
</dbReference>
<dbReference type="GO" id="GO:0004523">
    <property type="term" value="F:RNA-DNA hybrid ribonuclease activity"/>
    <property type="evidence" value="ECO:0007669"/>
    <property type="project" value="InterPro"/>
</dbReference>
<proteinExistence type="predicted"/>
<name>A0A803QG02_CANSA</name>
<dbReference type="CDD" id="cd06222">
    <property type="entry name" value="RNase_H_like"/>
    <property type="match status" value="1"/>
</dbReference>
<protein>
    <recommendedName>
        <fullName evidence="1">Reverse transcriptase domain-containing protein</fullName>
    </recommendedName>
</protein>
<reference evidence="2" key="2">
    <citation type="submission" date="2021-03" db="UniProtKB">
        <authorList>
            <consortium name="EnsemblPlants"/>
        </authorList>
    </citation>
    <scope>IDENTIFICATION</scope>
</reference>
<evidence type="ECO:0000259" key="1">
    <source>
        <dbReference type="PROSITE" id="PS50878"/>
    </source>
</evidence>
<dbReference type="InterPro" id="IPR043502">
    <property type="entry name" value="DNA/RNA_pol_sf"/>
</dbReference>
<dbReference type="InterPro" id="IPR036691">
    <property type="entry name" value="Endo/exonu/phosph_ase_sf"/>
</dbReference>
<evidence type="ECO:0000313" key="3">
    <source>
        <dbReference type="Proteomes" id="UP000596661"/>
    </source>
</evidence>
<accession>A0A803QG02</accession>
<dbReference type="CDD" id="cd01650">
    <property type="entry name" value="RT_nLTR_like"/>
    <property type="match status" value="1"/>
</dbReference>
<dbReference type="EMBL" id="UZAU01000723">
    <property type="status" value="NOT_ANNOTATED_CDS"/>
    <property type="molecule type" value="Genomic_DNA"/>
</dbReference>
<organism evidence="2 3">
    <name type="scientific">Cannabis sativa</name>
    <name type="common">Hemp</name>
    <name type="synonym">Marijuana</name>
    <dbReference type="NCBI Taxonomy" id="3483"/>
    <lineage>
        <taxon>Eukaryota</taxon>
        <taxon>Viridiplantae</taxon>
        <taxon>Streptophyta</taxon>
        <taxon>Embryophyta</taxon>
        <taxon>Tracheophyta</taxon>
        <taxon>Spermatophyta</taxon>
        <taxon>Magnoliopsida</taxon>
        <taxon>eudicotyledons</taxon>
        <taxon>Gunneridae</taxon>
        <taxon>Pentapetalae</taxon>
        <taxon>rosids</taxon>
        <taxon>fabids</taxon>
        <taxon>Rosales</taxon>
        <taxon>Cannabaceae</taxon>
        <taxon>Cannabis</taxon>
    </lineage>
</organism>
<dbReference type="EnsemblPlants" id="evm.model.09.380">
    <property type="protein sequence ID" value="cds.evm.model.09.380"/>
    <property type="gene ID" value="evm.TU.09.380"/>
</dbReference>
<dbReference type="GO" id="GO:0003676">
    <property type="term" value="F:nucleic acid binding"/>
    <property type="evidence" value="ECO:0007669"/>
    <property type="project" value="InterPro"/>
</dbReference>